<dbReference type="Proteomes" id="UP001732720">
    <property type="component" value="Chromosome 4"/>
</dbReference>
<keyword evidence="1" id="KW-1185">Reference proteome</keyword>
<name>A0AC58M8M7_CASCN</name>
<organism evidence="1 2">
    <name type="scientific">Castor canadensis</name>
    <name type="common">American beaver</name>
    <dbReference type="NCBI Taxonomy" id="51338"/>
    <lineage>
        <taxon>Eukaryota</taxon>
        <taxon>Metazoa</taxon>
        <taxon>Chordata</taxon>
        <taxon>Craniata</taxon>
        <taxon>Vertebrata</taxon>
        <taxon>Euteleostomi</taxon>
        <taxon>Mammalia</taxon>
        <taxon>Eutheria</taxon>
        <taxon>Euarchontoglires</taxon>
        <taxon>Glires</taxon>
        <taxon>Rodentia</taxon>
        <taxon>Castorimorpha</taxon>
        <taxon>Castoridae</taxon>
        <taxon>Castor</taxon>
    </lineage>
</organism>
<evidence type="ECO:0000313" key="2">
    <source>
        <dbReference type="RefSeq" id="XP_073925742.1"/>
    </source>
</evidence>
<protein>
    <submittedName>
        <fullName evidence="2">Uncharacterized protein C18orf63 homolog</fullName>
    </submittedName>
</protein>
<evidence type="ECO:0000313" key="1">
    <source>
        <dbReference type="Proteomes" id="UP001732720"/>
    </source>
</evidence>
<proteinExistence type="predicted"/>
<dbReference type="RefSeq" id="XP_073925742.1">
    <property type="nucleotide sequence ID" value="XM_074069641.1"/>
</dbReference>
<gene>
    <name evidence="2" type="primary">C4H18orf63</name>
</gene>
<accession>A0AC58M8M7</accession>
<reference evidence="2" key="1">
    <citation type="submission" date="2025-08" db="UniProtKB">
        <authorList>
            <consortium name="RefSeq"/>
        </authorList>
    </citation>
    <scope>IDENTIFICATION</scope>
</reference>
<sequence length="419" mass="46619">MDSAFQMRLKTDAGPMATDSVAATERAVREALGRPWRGPPCCPWEGAWRGKGQRPRGQSGPVQSTAAQTGWGRGHAAEAAQQVQGPEFKPQHRRRNVCRKKLRPCGGGERPEPRGPCQASQRTPRRRPSRGLTRPAQLSSRPAWLLLTGQLPSQSCTPGAGRPRHVTSIQSLRRSGSRTMGRPGFCDTWPSLQGHTVRFNYGNGRPDVSEPHNPVGKKLRNALRIRLFAKSHSQQENMSDSRQQSLFFITLPDLHKLCAVRIVLNNKVSDSEIRTTQMKMCRQLLFLHQDILTAPVSGILNQIWVMMTIPFFKAGTLNTYIEKYGAKMEAPQRVIPAILQNCLSYSLMARLAPAWNKTGHLLVQGRDFLSQMGKQSAVVLDINVTENQICLSIEVCTIRLPPAEYENGANNKYCSCHAS</sequence>